<comment type="caution">
    <text evidence="3">The sequence shown here is derived from an EMBL/GenBank/DDBJ whole genome shotgun (WGS) entry which is preliminary data.</text>
</comment>
<keyword evidence="2" id="KW-0812">Transmembrane</keyword>
<dbReference type="NCBIfam" id="NF041554">
    <property type="entry name" value="SA1362_fam"/>
    <property type="match status" value="1"/>
</dbReference>
<dbReference type="InterPro" id="IPR048110">
    <property type="entry name" value="SA1362/YqhP-like"/>
</dbReference>
<name>A0A495ACV3_9BACI</name>
<feature type="transmembrane region" description="Helical" evidence="2">
    <location>
        <begin position="7"/>
        <end position="26"/>
    </location>
</feature>
<protein>
    <submittedName>
        <fullName evidence="3">Uncharacterized protein</fullName>
    </submittedName>
</protein>
<keyword evidence="2" id="KW-0472">Membrane</keyword>
<feature type="compositionally biased region" description="Basic residues" evidence="1">
    <location>
        <begin position="101"/>
        <end position="111"/>
    </location>
</feature>
<reference evidence="3 4" key="1">
    <citation type="journal article" date="2016" name="Int. J. Syst. Evol. Microbiol.">
        <title>Oceanobacillus halophilus sp. nov., a novel moderately halophilic bacterium from a hypersaline lake.</title>
        <authorList>
            <person name="Amoozegar M.A."/>
            <person name="Bagheri M."/>
            <person name="Makhdoumi A."/>
            <person name="Nikou M.M."/>
            <person name="Fazeli S.A.S."/>
            <person name="Schumann P."/>
            <person name="Sproer C."/>
            <person name="Sanchez-Porro C."/>
            <person name="Ventosa A."/>
        </authorList>
    </citation>
    <scope>NUCLEOTIDE SEQUENCE [LARGE SCALE GENOMIC DNA]</scope>
    <source>
        <strain evidence="3 4">DSM 23996</strain>
    </source>
</reference>
<dbReference type="AlphaFoldDB" id="A0A495ACV3"/>
<dbReference type="EMBL" id="RBZP01000001">
    <property type="protein sequence ID" value="RKQ37768.1"/>
    <property type="molecule type" value="Genomic_DNA"/>
</dbReference>
<feature type="transmembrane region" description="Helical" evidence="2">
    <location>
        <begin position="32"/>
        <end position="55"/>
    </location>
</feature>
<evidence type="ECO:0000313" key="3">
    <source>
        <dbReference type="EMBL" id="RKQ37768.1"/>
    </source>
</evidence>
<evidence type="ECO:0000313" key="4">
    <source>
        <dbReference type="Proteomes" id="UP000269301"/>
    </source>
</evidence>
<evidence type="ECO:0000256" key="2">
    <source>
        <dbReference type="SAM" id="Phobius"/>
    </source>
</evidence>
<feature type="compositionally biased region" description="Basic and acidic residues" evidence="1">
    <location>
        <begin position="114"/>
        <end position="129"/>
    </location>
</feature>
<gene>
    <name evidence="3" type="ORF">D8M06_02910</name>
</gene>
<feature type="compositionally biased region" description="Basic and acidic residues" evidence="1">
    <location>
        <begin position="73"/>
        <end position="82"/>
    </location>
</feature>
<dbReference type="OrthoDB" id="2974227at2"/>
<organism evidence="3 4">
    <name type="scientific">Oceanobacillus halophilus</name>
    <dbReference type="NCBI Taxonomy" id="930130"/>
    <lineage>
        <taxon>Bacteria</taxon>
        <taxon>Bacillati</taxon>
        <taxon>Bacillota</taxon>
        <taxon>Bacilli</taxon>
        <taxon>Bacillales</taxon>
        <taxon>Bacillaceae</taxon>
        <taxon>Oceanobacillus</taxon>
    </lineage>
</organism>
<accession>A0A495ACV3</accession>
<sequence length="129" mass="14831">MARNKWSWLFYVIIGLGVVGLLSQLFTQPGSFFRSIFTTLGIGLAIFALIYFVFLKNRAPSNDMKKYKKAVRQSKEKYHKDAPNIPSKNAKPLTKKQPNLIKKKRTKRTASHLKVIEGNKSKRKDRASF</sequence>
<feature type="region of interest" description="Disordered" evidence="1">
    <location>
        <begin position="65"/>
        <end position="129"/>
    </location>
</feature>
<evidence type="ECO:0000256" key="1">
    <source>
        <dbReference type="SAM" id="MobiDB-lite"/>
    </source>
</evidence>
<keyword evidence="2" id="KW-1133">Transmembrane helix</keyword>
<keyword evidence="4" id="KW-1185">Reference proteome</keyword>
<dbReference type="RefSeq" id="WP_121202843.1">
    <property type="nucleotide sequence ID" value="NZ_RBZP01000001.1"/>
</dbReference>
<proteinExistence type="predicted"/>
<dbReference type="Proteomes" id="UP000269301">
    <property type="component" value="Unassembled WGS sequence"/>
</dbReference>